<dbReference type="Proteomes" id="UP000800038">
    <property type="component" value="Unassembled WGS sequence"/>
</dbReference>
<gene>
    <name evidence="2" type="ORF">EJ02DRAFT_431141</name>
</gene>
<accession>A0A6A5T128</accession>
<organism evidence="2 3">
    <name type="scientific">Clathrospora elynae</name>
    <dbReference type="NCBI Taxonomy" id="706981"/>
    <lineage>
        <taxon>Eukaryota</taxon>
        <taxon>Fungi</taxon>
        <taxon>Dikarya</taxon>
        <taxon>Ascomycota</taxon>
        <taxon>Pezizomycotina</taxon>
        <taxon>Dothideomycetes</taxon>
        <taxon>Pleosporomycetidae</taxon>
        <taxon>Pleosporales</taxon>
        <taxon>Diademaceae</taxon>
        <taxon>Clathrospora</taxon>
    </lineage>
</organism>
<proteinExistence type="predicted"/>
<reference evidence="2" key="1">
    <citation type="journal article" date="2020" name="Stud. Mycol.">
        <title>101 Dothideomycetes genomes: a test case for predicting lifestyles and emergence of pathogens.</title>
        <authorList>
            <person name="Haridas S."/>
            <person name="Albert R."/>
            <person name="Binder M."/>
            <person name="Bloem J."/>
            <person name="Labutti K."/>
            <person name="Salamov A."/>
            <person name="Andreopoulos B."/>
            <person name="Baker S."/>
            <person name="Barry K."/>
            <person name="Bills G."/>
            <person name="Bluhm B."/>
            <person name="Cannon C."/>
            <person name="Castanera R."/>
            <person name="Culley D."/>
            <person name="Daum C."/>
            <person name="Ezra D."/>
            <person name="Gonzalez J."/>
            <person name="Henrissat B."/>
            <person name="Kuo A."/>
            <person name="Liang C."/>
            <person name="Lipzen A."/>
            <person name="Lutzoni F."/>
            <person name="Magnuson J."/>
            <person name="Mondo S."/>
            <person name="Nolan M."/>
            <person name="Ohm R."/>
            <person name="Pangilinan J."/>
            <person name="Park H.-J."/>
            <person name="Ramirez L."/>
            <person name="Alfaro M."/>
            <person name="Sun H."/>
            <person name="Tritt A."/>
            <person name="Yoshinaga Y."/>
            <person name="Zwiers L.-H."/>
            <person name="Turgeon B."/>
            <person name="Goodwin S."/>
            <person name="Spatafora J."/>
            <person name="Crous P."/>
            <person name="Grigoriev I."/>
        </authorList>
    </citation>
    <scope>NUCLEOTIDE SEQUENCE</scope>
    <source>
        <strain evidence="2">CBS 161.51</strain>
    </source>
</reference>
<evidence type="ECO:0000313" key="3">
    <source>
        <dbReference type="Proteomes" id="UP000800038"/>
    </source>
</evidence>
<name>A0A6A5T128_9PLEO</name>
<sequence>MLERTVLNNGNTYLRQGRLHYATLDYSVKNDVLQDLVQITVTHPDFERMILKEYNPDVKVAASSNDKTHSEDENGDSSDSDESTEELVPRPPLYTKETYEKFDHMNRFILADVAKWICEAKFLRIMGMPTASFSLVLAAIWHESVKEFARRQQFEFLQYRHDAVDDFIDVIKQMLRGEIPARFDADMGELWDIEKVLREHEGDWPRSIGHVVELGDFDEPDGG</sequence>
<keyword evidence="3" id="KW-1185">Reference proteome</keyword>
<evidence type="ECO:0000256" key="1">
    <source>
        <dbReference type="SAM" id="MobiDB-lite"/>
    </source>
</evidence>
<feature type="compositionally biased region" description="Acidic residues" evidence="1">
    <location>
        <begin position="73"/>
        <end position="85"/>
    </location>
</feature>
<protein>
    <submittedName>
        <fullName evidence="2">Uncharacterized protein</fullName>
    </submittedName>
</protein>
<dbReference type="AlphaFoldDB" id="A0A6A5T128"/>
<evidence type="ECO:0000313" key="2">
    <source>
        <dbReference type="EMBL" id="KAF1945908.1"/>
    </source>
</evidence>
<feature type="region of interest" description="Disordered" evidence="1">
    <location>
        <begin position="61"/>
        <end position="90"/>
    </location>
</feature>
<dbReference type="OrthoDB" id="5062850at2759"/>
<dbReference type="EMBL" id="ML976006">
    <property type="protein sequence ID" value="KAF1945908.1"/>
    <property type="molecule type" value="Genomic_DNA"/>
</dbReference>